<dbReference type="RefSeq" id="XP_066709061.1">
    <property type="nucleotide sequence ID" value="XM_066865932.1"/>
</dbReference>
<name>A0ABR1T4J1_9PEZI</name>
<comment type="caution">
    <text evidence="2">The sequence shown here is derived from an EMBL/GenBank/DDBJ whole genome shotgun (WGS) entry which is preliminary data.</text>
</comment>
<feature type="chain" id="PRO_5045323925" description="Secreted protein" evidence="1">
    <location>
        <begin position="19"/>
        <end position="66"/>
    </location>
</feature>
<organism evidence="2 3">
    <name type="scientific">Apiospora phragmitis</name>
    <dbReference type="NCBI Taxonomy" id="2905665"/>
    <lineage>
        <taxon>Eukaryota</taxon>
        <taxon>Fungi</taxon>
        <taxon>Dikarya</taxon>
        <taxon>Ascomycota</taxon>
        <taxon>Pezizomycotina</taxon>
        <taxon>Sordariomycetes</taxon>
        <taxon>Xylariomycetidae</taxon>
        <taxon>Amphisphaeriales</taxon>
        <taxon>Apiosporaceae</taxon>
        <taxon>Apiospora</taxon>
    </lineage>
</organism>
<evidence type="ECO:0008006" key="4">
    <source>
        <dbReference type="Google" id="ProtNLM"/>
    </source>
</evidence>
<accession>A0ABR1T4J1</accession>
<keyword evidence="3" id="KW-1185">Reference proteome</keyword>
<feature type="signal peptide" evidence="1">
    <location>
        <begin position="1"/>
        <end position="18"/>
    </location>
</feature>
<proteinExistence type="predicted"/>
<reference evidence="2 3" key="1">
    <citation type="submission" date="2023-01" db="EMBL/GenBank/DDBJ databases">
        <title>Analysis of 21 Apiospora genomes using comparative genomics revels a genus with tremendous synthesis potential of carbohydrate active enzymes and secondary metabolites.</title>
        <authorList>
            <person name="Sorensen T."/>
        </authorList>
    </citation>
    <scope>NUCLEOTIDE SEQUENCE [LARGE SCALE GENOMIC DNA]</scope>
    <source>
        <strain evidence="2 3">CBS 135458</strain>
    </source>
</reference>
<gene>
    <name evidence="2" type="ORF">PG994_014523</name>
</gene>
<dbReference type="Proteomes" id="UP001480595">
    <property type="component" value="Unassembled WGS sequence"/>
</dbReference>
<evidence type="ECO:0000313" key="3">
    <source>
        <dbReference type="Proteomes" id="UP001480595"/>
    </source>
</evidence>
<evidence type="ECO:0000256" key="1">
    <source>
        <dbReference type="SAM" id="SignalP"/>
    </source>
</evidence>
<evidence type="ECO:0000313" key="2">
    <source>
        <dbReference type="EMBL" id="KAK8041516.1"/>
    </source>
</evidence>
<dbReference type="GeneID" id="92098995"/>
<protein>
    <recommendedName>
        <fullName evidence="4">Secreted protein</fullName>
    </recommendedName>
</protein>
<dbReference type="EMBL" id="JAQQWL010000015">
    <property type="protein sequence ID" value="KAK8041516.1"/>
    <property type="molecule type" value="Genomic_DNA"/>
</dbReference>
<sequence length="66" mass="7363">MRVIVIIGATTTIAPTQSCCCGCGGGGVEEMWGRRSSVKSRAPTQWIPDQHFEPPYMPRHFNFQHT</sequence>
<keyword evidence="1" id="KW-0732">Signal</keyword>